<dbReference type="InterPro" id="IPR036388">
    <property type="entry name" value="WH-like_DNA-bd_sf"/>
</dbReference>
<evidence type="ECO:0000313" key="4">
    <source>
        <dbReference type="EMBL" id="SFM71387.1"/>
    </source>
</evidence>
<keyword evidence="1 2" id="KW-0238">DNA-binding</keyword>
<evidence type="ECO:0000259" key="3">
    <source>
        <dbReference type="PROSITE" id="PS51755"/>
    </source>
</evidence>
<dbReference type="Pfam" id="PF00486">
    <property type="entry name" value="Trans_reg_C"/>
    <property type="match status" value="1"/>
</dbReference>
<dbReference type="InterPro" id="IPR011990">
    <property type="entry name" value="TPR-like_helical_dom_sf"/>
</dbReference>
<evidence type="ECO:0000313" key="5">
    <source>
        <dbReference type="Proteomes" id="UP000199048"/>
    </source>
</evidence>
<dbReference type="GO" id="GO:0003677">
    <property type="term" value="F:DNA binding"/>
    <property type="evidence" value="ECO:0007669"/>
    <property type="project" value="UniProtKB-UniRule"/>
</dbReference>
<evidence type="ECO:0000256" key="1">
    <source>
        <dbReference type="ARBA" id="ARBA00023125"/>
    </source>
</evidence>
<feature type="domain" description="OmpR/PhoB-type" evidence="3">
    <location>
        <begin position="1"/>
        <end position="98"/>
    </location>
</feature>
<name>A0A1I4T430_9HYPH</name>
<dbReference type="Gene3D" id="1.10.10.10">
    <property type="entry name" value="Winged helix-like DNA-binding domain superfamily/Winged helix DNA-binding domain"/>
    <property type="match status" value="1"/>
</dbReference>
<dbReference type="GO" id="GO:0006355">
    <property type="term" value="P:regulation of DNA-templated transcription"/>
    <property type="evidence" value="ECO:0007669"/>
    <property type="project" value="InterPro"/>
</dbReference>
<dbReference type="EMBL" id="FOTK01000049">
    <property type="protein sequence ID" value="SFM71387.1"/>
    <property type="molecule type" value="Genomic_DNA"/>
</dbReference>
<dbReference type="GO" id="GO:0000160">
    <property type="term" value="P:phosphorelay signal transduction system"/>
    <property type="evidence" value="ECO:0007669"/>
    <property type="project" value="InterPro"/>
</dbReference>
<dbReference type="InterPro" id="IPR001867">
    <property type="entry name" value="OmpR/PhoB-type_DNA-bd"/>
</dbReference>
<dbReference type="InterPro" id="IPR016032">
    <property type="entry name" value="Sig_transdc_resp-reg_C-effctor"/>
</dbReference>
<dbReference type="Proteomes" id="UP000199048">
    <property type="component" value="Unassembled WGS sequence"/>
</dbReference>
<protein>
    <submittedName>
        <fullName evidence="4">TolB amino-terminal domain-containing protein</fullName>
    </submittedName>
</protein>
<dbReference type="Gene3D" id="3.40.50.10070">
    <property type="entry name" value="TolB, N-terminal domain"/>
    <property type="match status" value="1"/>
</dbReference>
<dbReference type="AlphaFoldDB" id="A0A1I4T430"/>
<dbReference type="RefSeq" id="WP_092046042.1">
    <property type="nucleotide sequence ID" value="NZ_FOTK01000049.1"/>
</dbReference>
<keyword evidence="5" id="KW-1185">Reference proteome</keyword>
<evidence type="ECO:0000256" key="2">
    <source>
        <dbReference type="PROSITE-ProRule" id="PRU01091"/>
    </source>
</evidence>
<reference evidence="5" key="1">
    <citation type="submission" date="2016-10" db="EMBL/GenBank/DDBJ databases">
        <authorList>
            <person name="Varghese N."/>
            <person name="Submissions S."/>
        </authorList>
    </citation>
    <scope>NUCLEOTIDE SEQUENCE [LARGE SCALE GENOMIC DNA]</scope>
    <source>
        <strain evidence="5">BL36</strain>
    </source>
</reference>
<organism evidence="4 5">
    <name type="scientific">Methylobacterium pseudosasicola</name>
    <dbReference type="NCBI Taxonomy" id="582667"/>
    <lineage>
        <taxon>Bacteria</taxon>
        <taxon>Pseudomonadati</taxon>
        <taxon>Pseudomonadota</taxon>
        <taxon>Alphaproteobacteria</taxon>
        <taxon>Hyphomicrobiales</taxon>
        <taxon>Methylobacteriaceae</taxon>
        <taxon>Methylobacterium</taxon>
    </lineage>
</organism>
<feature type="DNA-binding region" description="OmpR/PhoB-type" evidence="2">
    <location>
        <begin position="1"/>
        <end position="98"/>
    </location>
</feature>
<dbReference type="SUPFAM" id="SSF48452">
    <property type="entry name" value="TPR-like"/>
    <property type="match status" value="1"/>
</dbReference>
<dbReference type="CDD" id="cd00383">
    <property type="entry name" value="trans_reg_C"/>
    <property type="match status" value="1"/>
</dbReference>
<dbReference type="OrthoDB" id="9807521at2"/>
<dbReference type="Gene3D" id="1.25.40.10">
    <property type="entry name" value="Tetratricopeptide repeat domain"/>
    <property type="match status" value="1"/>
</dbReference>
<dbReference type="PROSITE" id="PS51755">
    <property type="entry name" value="OMPR_PHOB"/>
    <property type="match status" value="1"/>
</dbReference>
<accession>A0A1I4T430</accession>
<dbReference type="SMART" id="SM00862">
    <property type="entry name" value="Trans_reg_C"/>
    <property type="match status" value="1"/>
</dbReference>
<proteinExistence type="predicted"/>
<gene>
    <name evidence="4" type="ORF">SAMN05192568_10493</name>
</gene>
<dbReference type="SUPFAM" id="SSF46894">
    <property type="entry name" value="C-terminal effector domain of the bipartite response regulators"/>
    <property type="match status" value="1"/>
</dbReference>
<dbReference type="STRING" id="582667.SAMN05192568_10493"/>
<sequence>MIYQFEPFTLDTARRELRERGNLVALEPQVFDILAHLIAARDRVVSRDDLLEAVWHGRIVSEATISSRLNAARVAVGDTGLDQRLIRTLPRKGVRFVAAVQELAELPPEPMAETGPNAGLAWRAGSRLPAVAVLPFTNMSGEPEQDYFADGICEEIITALSRMSGLFVITRNSSFAYKGKAIDVRRVGEELGVGYVLEGSVRRSRDRLRIAGQLVDAVSGAHLWSDRFDGDLQDVFELQERVADSVAAAIEPTLQQAEIGRLTRTAPSRLDAYERLLRANAHMAEFTGAGMGEALTCLGEALIVEPGYAPAMAATAYCRAQCHFQGWAEQDDQARTEAVDLAWRAVELAPSDAQVLWMAAFAIWNMAVSGRERARDLFRRSLLLNPNSAMALTLAGWIEAMCGNGSEGRSMVVRAQQLNPRDPRGWLMSGVMAVADLIDENDTDAIGWAELALGQNRRFAVALRVLAVANVRLGRVDRARAAVDDLLAIEPTLTISGFFARIPFPLERTAKIYAEALAIAGLPA</sequence>